<feature type="domain" description="CHASE" evidence="6">
    <location>
        <begin position="127"/>
        <end position="278"/>
    </location>
</feature>
<evidence type="ECO:0000313" key="8">
    <source>
        <dbReference type="EMBL" id="SIS36611.1"/>
    </source>
</evidence>
<dbReference type="AlphaFoldDB" id="A0A1N7II29"/>
<organism evidence="8 9">
    <name type="scientific">Insolitispirillum peregrinum</name>
    <dbReference type="NCBI Taxonomy" id="80876"/>
    <lineage>
        <taxon>Bacteria</taxon>
        <taxon>Pseudomonadati</taxon>
        <taxon>Pseudomonadota</taxon>
        <taxon>Alphaproteobacteria</taxon>
        <taxon>Rhodospirillales</taxon>
        <taxon>Novispirillaceae</taxon>
        <taxon>Insolitispirillum</taxon>
    </lineage>
</organism>
<dbReference type="InterPro" id="IPR029787">
    <property type="entry name" value="Nucleotide_cyclase"/>
</dbReference>
<dbReference type="Gene3D" id="3.30.70.270">
    <property type="match status" value="1"/>
</dbReference>
<comment type="subcellular location">
    <subcellularLocation>
        <location evidence="1">Membrane</location>
    </subcellularLocation>
</comment>
<dbReference type="Proteomes" id="UP000185678">
    <property type="component" value="Unassembled WGS sequence"/>
</dbReference>
<evidence type="ECO:0000259" key="7">
    <source>
        <dbReference type="PROSITE" id="PS50887"/>
    </source>
</evidence>
<dbReference type="SMART" id="SM01079">
    <property type="entry name" value="CHASE"/>
    <property type="match status" value="1"/>
</dbReference>
<dbReference type="Pfam" id="PF03924">
    <property type="entry name" value="CHASE"/>
    <property type="match status" value="1"/>
</dbReference>
<dbReference type="OrthoDB" id="7313492at2"/>
<dbReference type="GO" id="GO:0003824">
    <property type="term" value="F:catalytic activity"/>
    <property type="evidence" value="ECO:0007669"/>
    <property type="project" value="UniProtKB-ARBA"/>
</dbReference>
<evidence type="ECO:0000256" key="5">
    <source>
        <dbReference type="SAM" id="Phobius"/>
    </source>
</evidence>
<gene>
    <name evidence="8" type="ORF">SAMN05421779_10167</name>
</gene>
<evidence type="ECO:0000256" key="2">
    <source>
        <dbReference type="ARBA" id="ARBA00022692"/>
    </source>
</evidence>
<dbReference type="GO" id="GO:0016020">
    <property type="term" value="C:membrane"/>
    <property type="evidence" value="ECO:0007669"/>
    <property type="project" value="UniProtKB-SubCell"/>
</dbReference>
<dbReference type="Gene3D" id="3.30.450.350">
    <property type="entry name" value="CHASE domain"/>
    <property type="match status" value="1"/>
</dbReference>
<accession>A0A1N7II29</accession>
<feature type="domain" description="GGDEF" evidence="7">
    <location>
        <begin position="359"/>
        <end position="489"/>
    </location>
</feature>
<keyword evidence="9" id="KW-1185">Reference proteome</keyword>
<dbReference type="InterPro" id="IPR006189">
    <property type="entry name" value="CHASE_dom"/>
</dbReference>
<dbReference type="PROSITE" id="PS50839">
    <property type="entry name" value="CHASE"/>
    <property type="match status" value="1"/>
</dbReference>
<evidence type="ECO:0000256" key="3">
    <source>
        <dbReference type="ARBA" id="ARBA00022989"/>
    </source>
</evidence>
<evidence type="ECO:0000256" key="4">
    <source>
        <dbReference type="ARBA" id="ARBA00023136"/>
    </source>
</evidence>
<dbReference type="Pfam" id="PF00990">
    <property type="entry name" value="GGDEF"/>
    <property type="match status" value="1"/>
</dbReference>
<keyword evidence="3 5" id="KW-1133">Transmembrane helix</keyword>
<dbReference type="EMBL" id="FTOA01000001">
    <property type="protein sequence ID" value="SIS36611.1"/>
    <property type="molecule type" value="Genomic_DNA"/>
</dbReference>
<dbReference type="InterPro" id="IPR043128">
    <property type="entry name" value="Rev_trsase/Diguanyl_cyclase"/>
</dbReference>
<dbReference type="SUPFAM" id="SSF55073">
    <property type="entry name" value="Nucleotide cyclase"/>
    <property type="match status" value="1"/>
</dbReference>
<keyword evidence="2 5" id="KW-0812">Transmembrane</keyword>
<evidence type="ECO:0000259" key="6">
    <source>
        <dbReference type="PROSITE" id="PS50839"/>
    </source>
</evidence>
<name>A0A1N7II29_9PROT</name>
<feature type="transmembrane region" description="Helical" evidence="5">
    <location>
        <begin position="293"/>
        <end position="313"/>
    </location>
</feature>
<reference evidence="8 9" key="1">
    <citation type="submission" date="2017-01" db="EMBL/GenBank/DDBJ databases">
        <authorList>
            <person name="Mah S.A."/>
            <person name="Swanson W.J."/>
            <person name="Moy G.W."/>
            <person name="Vacquier V.D."/>
        </authorList>
    </citation>
    <scope>NUCLEOTIDE SEQUENCE [LARGE SCALE GENOMIC DNA]</scope>
    <source>
        <strain evidence="8 9">DSM 11589</strain>
    </source>
</reference>
<dbReference type="PROSITE" id="PS50887">
    <property type="entry name" value="GGDEF"/>
    <property type="match status" value="1"/>
</dbReference>
<sequence length="489" mass="52428">MTISFPAGESSSASAPAETSWWQFHRLPLLVALLLALATLGTTAAIENWMIRERAAARHSTVRETLVAIRARLDATLTANLLVGQGMAAFVAANPALRDDDFYTMARSLLSHRSQVLNIALAQGTRITHVYPLNGNTSVIGIDYRTIPDQWPSIEEVISTGHAVLNGPVQRIQGGIAVIARFPIAVPARNGQGARYWGLVSMPIDFSAMLTKAGIITPLIAGSTTGEERRQGLTLDIALRGHDGNGASGKTFFGSDSVYSRAPETIDLPLPNGSWQIAATPVDGWSPINQDIWTLRATGVAMALLLALTGYLLTRHARVSAHEHKKTASSLDGDVSLLPLTTFFKAAEAEMATSLRYRRAVGFLVIALDCHQEHQKNWTPAQQKDVQARMMAACRNALRPTDLLTETAFGHFAALLIGANRDGAIMAADRVRRAVKAIPSPTDLSSTPLTASIGAAVVRDGDLDATSALNRAAERLRGWQSSHSDGVAL</sequence>
<proteinExistence type="predicted"/>
<dbReference type="STRING" id="80876.SAMN05421779_10167"/>
<dbReference type="GO" id="GO:0007165">
    <property type="term" value="P:signal transduction"/>
    <property type="evidence" value="ECO:0007669"/>
    <property type="project" value="UniProtKB-ARBA"/>
</dbReference>
<dbReference type="InterPro" id="IPR000160">
    <property type="entry name" value="GGDEF_dom"/>
</dbReference>
<dbReference type="InterPro" id="IPR042240">
    <property type="entry name" value="CHASE_sf"/>
</dbReference>
<dbReference type="RefSeq" id="WP_084194460.1">
    <property type="nucleotide sequence ID" value="NZ_FTOA01000001.1"/>
</dbReference>
<protein>
    <submittedName>
        <fullName evidence="8">Sensor domain CHASE-containing protein</fullName>
    </submittedName>
</protein>
<evidence type="ECO:0000256" key="1">
    <source>
        <dbReference type="ARBA" id="ARBA00004370"/>
    </source>
</evidence>
<evidence type="ECO:0000313" key="9">
    <source>
        <dbReference type="Proteomes" id="UP000185678"/>
    </source>
</evidence>
<keyword evidence="4 5" id="KW-0472">Membrane</keyword>